<dbReference type="AlphaFoldDB" id="A0A502EWM2"/>
<name>A0A502EWM2_9PROT</name>
<protein>
    <submittedName>
        <fullName evidence="2">Uncharacterized protein</fullName>
    </submittedName>
</protein>
<gene>
    <name evidence="2" type="ORF">EAH89_28130</name>
</gene>
<dbReference type="RefSeq" id="WP_140887050.1">
    <property type="nucleotide sequence ID" value="NZ_RCZP01000060.1"/>
</dbReference>
<feature type="region of interest" description="Disordered" evidence="1">
    <location>
        <begin position="51"/>
        <end position="96"/>
    </location>
</feature>
<evidence type="ECO:0000256" key="1">
    <source>
        <dbReference type="SAM" id="MobiDB-lite"/>
    </source>
</evidence>
<proteinExistence type="predicted"/>
<accession>A0A502EWM2</accession>
<evidence type="ECO:0000313" key="3">
    <source>
        <dbReference type="Proteomes" id="UP000317078"/>
    </source>
</evidence>
<sequence>MTNSDHQQVQGAFALLTACMSQLAARETSALARSALLSEALDAAETMEALADPTRDGFMPTSFPPTVSPEMHRPWPRRAPSLLAGRASPRHRRSAA</sequence>
<organism evidence="2 3">
    <name type="scientific">Muricoccus nepalensis</name>
    <dbReference type="NCBI Taxonomy" id="1854500"/>
    <lineage>
        <taxon>Bacteria</taxon>
        <taxon>Pseudomonadati</taxon>
        <taxon>Pseudomonadota</taxon>
        <taxon>Alphaproteobacteria</taxon>
        <taxon>Acetobacterales</taxon>
        <taxon>Roseomonadaceae</taxon>
        <taxon>Muricoccus</taxon>
    </lineage>
</organism>
<dbReference type="EMBL" id="RCZP01000060">
    <property type="protein sequence ID" value="TPG42335.1"/>
    <property type="molecule type" value="Genomic_DNA"/>
</dbReference>
<dbReference type="Proteomes" id="UP000317078">
    <property type="component" value="Unassembled WGS sequence"/>
</dbReference>
<reference evidence="2 3" key="1">
    <citation type="journal article" date="2019" name="Environ. Microbiol.">
        <title>Species interactions and distinct microbial communities in high Arctic permafrost affected cryosols are associated with the CH4 and CO2 gas fluxes.</title>
        <authorList>
            <person name="Altshuler I."/>
            <person name="Hamel J."/>
            <person name="Turney S."/>
            <person name="Magnuson E."/>
            <person name="Levesque R."/>
            <person name="Greer C."/>
            <person name="Whyte L.G."/>
        </authorList>
    </citation>
    <scope>NUCLEOTIDE SEQUENCE [LARGE SCALE GENOMIC DNA]</scope>
    <source>
        <strain evidence="2 3">S9.3B</strain>
    </source>
</reference>
<keyword evidence="3" id="KW-1185">Reference proteome</keyword>
<evidence type="ECO:0000313" key="2">
    <source>
        <dbReference type="EMBL" id="TPG42335.1"/>
    </source>
</evidence>
<comment type="caution">
    <text evidence="2">The sequence shown here is derived from an EMBL/GenBank/DDBJ whole genome shotgun (WGS) entry which is preliminary data.</text>
</comment>